<evidence type="ECO:0000313" key="1">
    <source>
        <dbReference type="Proteomes" id="UP000887579"/>
    </source>
</evidence>
<accession>A0AC34G3G3</accession>
<proteinExistence type="predicted"/>
<evidence type="ECO:0000313" key="2">
    <source>
        <dbReference type="WBParaSite" id="ES5_v2.g24114.t1"/>
    </source>
</evidence>
<sequence>MPNLNLPELTLEIDIDEIKEFVSKQSIFSAELAESKWKMTKEMLYFKIKIYNMAYLTEISVLQSNYETAYPTFNYKTGETYLTRHTNFAAYHSAQLAADSSFNEAQNELNIIRKEISDALQEAKVQYDAISNIYDQCASQLSKLERQFENEFELLQNFD</sequence>
<protein>
    <submittedName>
        <fullName evidence="2">Uncharacterized protein</fullName>
    </submittedName>
</protein>
<organism evidence="1 2">
    <name type="scientific">Panagrolaimus sp. ES5</name>
    <dbReference type="NCBI Taxonomy" id="591445"/>
    <lineage>
        <taxon>Eukaryota</taxon>
        <taxon>Metazoa</taxon>
        <taxon>Ecdysozoa</taxon>
        <taxon>Nematoda</taxon>
        <taxon>Chromadorea</taxon>
        <taxon>Rhabditida</taxon>
        <taxon>Tylenchina</taxon>
        <taxon>Panagrolaimomorpha</taxon>
        <taxon>Panagrolaimoidea</taxon>
        <taxon>Panagrolaimidae</taxon>
        <taxon>Panagrolaimus</taxon>
    </lineage>
</organism>
<dbReference type="Proteomes" id="UP000887579">
    <property type="component" value="Unplaced"/>
</dbReference>
<dbReference type="WBParaSite" id="ES5_v2.g24114.t1">
    <property type="protein sequence ID" value="ES5_v2.g24114.t1"/>
    <property type="gene ID" value="ES5_v2.g24114"/>
</dbReference>
<reference evidence="2" key="1">
    <citation type="submission" date="2022-11" db="UniProtKB">
        <authorList>
            <consortium name="WormBaseParasite"/>
        </authorList>
    </citation>
    <scope>IDENTIFICATION</scope>
</reference>
<name>A0AC34G3G3_9BILA</name>